<evidence type="ECO:0000256" key="1">
    <source>
        <dbReference type="SAM" id="MobiDB-lite"/>
    </source>
</evidence>
<comment type="caution">
    <text evidence="2">The sequence shown here is derived from an EMBL/GenBank/DDBJ whole genome shotgun (WGS) entry which is preliminary data.</text>
</comment>
<dbReference type="AlphaFoldDB" id="A0AAE1D8J9"/>
<name>A0AAE1D8J9_9GAST</name>
<organism evidence="2 3">
    <name type="scientific">Elysia crispata</name>
    <name type="common">lettuce slug</name>
    <dbReference type="NCBI Taxonomy" id="231223"/>
    <lineage>
        <taxon>Eukaryota</taxon>
        <taxon>Metazoa</taxon>
        <taxon>Spiralia</taxon>
        <taxon>Lophotrochozoa</taxon>
        <taxon>Mollusca</taxon>
        <taxon>Gastropoda</taxon>
        <taxon>Heterobranchia</taxon>
        <taxon>Euthyneura</taxon>
        <taxon>Panpulmonata</taxon>
        <taxon>Sacoglossa</taxon>
        <taxon>Placobranchoidea</taxon>
        <taxon>Plakobranchidae</taxon>
        <taxon>Elysia</taxon>
    </lineage>
</organism>
<evidence type="ECO:0000313" key="2">
    <source>
        <dbReference type="EMBL" id="KAK3761252.1"/>
    </source>
</evidence>
<reference evidence="2" key="1">
    <citation type="journal article" date="2023" name="G3 (Bethesda)">
        <title>A reference genome for the long-term kleptoplast-retaining sea slug Elysia crispata morphotype clarki.</title>
        <authorList>
            <person name="Eastman K.E."/>
            <person name="Pendleton A.L."/>
            <person name="Shaikh M.A."/>
            <person name="Suttiyut T."/>
            <person name="Ogas R."/>
            <person name="Tomko P."/>
            <person name="Gavelis G."/>
            <person name="Widhalm J.R."/>
            <person name="Wisecaver J.H."/>
        </authorList>
    </citation>
    <scope>NUCLEOTIDE SEQUENCE</scope>
    <source>
        <strain evidence="2">ECLA1</strain>
    </source>
</reference>
<protein>
    <submittedName>
        <fullName evidence="2">Uncharacterized protein</fullName>
    </submittedName>
</protein>
<dbReference type="EMBL" id="JAWDGP010004927">
    <property type="protein sequence ID" value="KAK3761252.1"/>
    <property type="molecule type" value="Genomic_DNA"/>
</dbReference>
<accession>A0AAE1D8J9</accession>
<sequence>MQAVGKITTVDSVSFVYQELVCPTPSPLYPYQTWYLTELGGTKVQLPERSVTSSTASGAPGNLWHKNPRSSEPRWGLGSNQAPILAAFRPALLEVLDSRIQSEPRDYPTRPFLQTICQTRIKTSCNLHIITSNSDSDSLQSQPVRKDFDGFVEMAAALSQSPACFIKL</sequence>
<keyword evidence="3" id="KW-1185">Reference proteome</keyword>
<feature type="region of interest" description="Disordered" evidence="1">
    <location>
        <begin position="50"/>
        <end position="74"/>
    </location>
</feature>
<gene>
    <name evidence="2" type="ORF">RRG08_022652</name>
</gene>
<evidence type="ECO:0000313" key="3">
    <source>
        <dbReference type="Proteomes" id="UP001283361"/>
    </source>
</evidence>
<dbReference type="Proteomes" id="UP001283361">
    <property type="component" value="Unassembled WGS sequence"/>
</dbReference>
<proteinExistence type="predicted"/>